<accession>A0A0K9P912</accession>
<evidence type="ECO:0000313" key="1">
    <source>
        <dbReference type="EMBL" id="KMZ64635.1"/>
    </source>
</evidence>
<gene>
    <name evidence="1" type="ORF">ZOSMA_357G00020</name>
</gene>
<dbReference type="EMBL" id="LFYR01001118">
    <property type="protein sequence ID" value="KMZ64635.1"/>
    <property type="molecule type" value="Genomic_DNA"/>
</dbReference>
<organism evidence="1 2">
    <name type="scientific">Zostera marina</name>
    <name type="common">Eelgrass</name>
    <dbReference type="NCBI Taxonomy" id="29655"/>
    <lineage>
        <taxon>Eukaryota</taxon>
        <taxon>Viridiplantae</taxon>
        <taxon>Streptophyta</taxon>
        <taxon>Embryophyta</taxon>
        <taxon>Tracheophyta</taxon>
        <taxon>Spermatophyta</taxon>
        <taxon>Magnoliopsida</taxon>
        <taxon>Liliopsida</taxon>
        <taxon>Zosteraceae</taxon>
        <taxon>Zostera</taxon>
    </lineage>
</organism>
<protein>
    <submittedName>
        <fullName evidence="1">Uncharacterized protein</fullName>
    </submittedName>
</protein>
<evidence type="ECO:0000313" key="2">
    <source>
        <dbReference type="Proteomes" id="UP000036987"/>
    </source>
</evidence>
<keyword evidence="2" id="KW-1185">Reference proteome</keyword>
<proteinExistence type="predicted"/>
<comment type="caution">
    <text evidence="1">The sequence shown here is derived from an EMBL/GenBank/DDBJ whole genome shotgun (WGS) entry which is preliminary data.</text>
</comment>
<name>A0A0K9P912_ZOSMR</name>
<sequence>MHNVYDWVEKGISFWQFGKKKLLKIGAELRQIQIKLKILNIINSFADKFFIKLLI</sequence>
<reference evidence="2" key="1">
    <citation type="journal article" date="2016" name="Nature">
        <title>The genome of the seagrass Zostera marina reveals angiosperm adaptation to the sea.</title>
        <authorList>
            <person name="Olsen J.L."/>
            <person name="Rouze P."/>
            <person name="Verhelst B."/>
            <person name="Lin Y.-C."/>
            <person name="Bayer T."/>
            <person name="Collen J."/>
            <person name="Dattolo E."/>
            <person name="De Paoli E."/>
            <person name="Dittami S."/>
            <person name="Maumus F."/>
            <person name="Michel G."/>
            <person name="Kersting A."/>
            <person name="Lauritano C."/>
            <person name="Lohaus R."/>
            <person name="Toepel M."/>
            <person name="Tonon T."/>
            <person name="Vanneste K."/>
            <person name="Amirebrahimi M."/>
            <person name="Brakel J."/>
            <person name="Bostroem C."/>
            <person name="Chovatia M."/>
            <person name="Grimwood J."/>
            <person name="Jenkins J.W."/>
            <person name="Jueterbock A."/>
            <person name="Mraz A."/>
            <person name="Stam W.T."/>
            <person name="Tice H."/>
            <person name="Bornberg-Bauer E."/>
            <person name="Green P.J."/>
            <person name="Pearson G.A."/>
            <person name="Procaccini G."/>
            <person name="Duarte C.M."/>
            <person name="Schmutz J."/>
            <person name="Reusch T.B.H."/>
            <person name="Van de Peer Y."/>
        </authorList>
    </citation>
    <scope>NUCLEOTIDE SEQUENCE [LARGE SCALE GENOMIC DNA]</scope>
    <source>
        <strain evidence="2">cv. Finnish</strain>
    </source>
</reference>
<dbReference type="Proteomes" id="UP000036987">
    <property type="component" value="Unassembled WGS sequence"/>
</dbReference>
<dbReference type="AlphaFoldDB" id="A0A0K9P912"/>